<reference evidence="2" key="1">
    <citation type="journal article" date="2023" name="Mol. Phylogenet. Evol.">
        <title>Genome-scale phylogeny and comparative genomics of the fungal order Sordariales.</title>
        <authorList>
            <person name="Hensen N."/>
            <person name="Bonometti L."/>
            <person name="Westerberg I."/>
            <person name="Brannstrom I.O."/>
            <person name="Guillou S."/>
            <person name="Cros-Aarteil S."/>
            <person name="Calhoun S."/>
            <person name="Haridas S."/>
            <person name="Kuo A."/>
            <person name="Mondo S."/>
            <person name="Pangilinan J."/>
            <person name="Riley R."/>
            <person name="LaButti K."/>
            <person name="Andreopoulos B."/>
            <person name="Lipzen A."/>
            <person name="Chen C."/>
            <person name="Yan M."/>
            <person name="Daum C."/>
            <person name="Ng V."/>
            <person name="Clum A."/>
            <person name="Steindorff A."/>
            <person name="Ohm R.A."/>
            <person name="Martin F."/>
            <person name="Silar P."/>
            <person name="Natvig D.O."/>
            <person name="Lalanne C."/>
            <person name="Gautier V."/>
            <person name="Ament-Velasquez S.L."/>
            <person name="Kruys A."/>
            <person name="Hutchinson M.I."/>
            <person name="Powell A.J."/>
            <person name="Barry K."/>
            <person name="Miller A.N."/>
            <person name="Grigoriev I.V."/>
            <person name="Debuchy R."/>
            <person name="Gladieux P."/>
            <person name="Hiltunen Thoren M."/>
            <person name="Johannesson H."/>
        </authorList>
    </citation>
    <scope>NUCLEOTIDE SEQUENCE</scope>
    <source>
        <strain evidence="2">CBS 955.72</strain>
    </source>
</reference>
<gene>
    <name evidence="2" type="ORF">B0T25DRAFT_504641</name>
</gene>
<accession>A0AAJ0HEP8</accession>
<evidence type="ECO:0000313" key="2">
    <source>
        <dbReference type="EMBL" id="KAK3349484.1"/>
    </source>
</evidence>
<feature type="compositionally biased region" description="Low complexity" evidence="1">
    <location>
        <begin position="206"/>
        <end position="215"/>
    </location>
</feature>
<comment type="caution">
    <text evidence="2">The sequence shown here is derived from an EMBL/GenBank/DDBJ whole genome shotgun (WGS) entry which is preliminary data.</text>
</comment>
<protein>
    <submittedName>
        <fullName evidence="2">Uncharacterized protein</fullName>
    </submittedName>
</protein>
<feature type="region of interest" description="Disordered" evidence="1">
    <location>
        <begin position="421"/>
        <end position="515"/>
    </location>
</feature>
<feature type="compositionally biased region" description="Basic and acidic residues" evidence="1">
    <location>
        <begin position="114"/>
        <end position="123"/>
    </location>
</feature>
<feature type="compositionally biased region" description="Basic and acidic residues" evidence="1">
    <location>
        <begin position="536"/>
        <end position="547"/>
    </location>
</feature>
<reference evidence="2" key="2">
    <citation type="submission" date="2023-06" db="EMBL/GenBank/DDBJ databases">
        <authorList>
            <consortium name="Lawrence Berkeley National Laboratory"/>
            <person name="Haridas S."/>
            <person name="Hensen N."/>
            <person name="Bonometti L."/>
            <person name="Westerberg I."/>
            <person name="Brannstrom I.O."/>
            <person name="Guillou S."/>
            <person name="Cros-Aarteil S."/>
            <person name="Calhoun S."/>
            <person name="Kuo A."/>
            <person name="Mondo S."/>
            <person name="Pangilinan J."/>
            <person name="Riley R."/>
            <person name="Labutti K."/>
            <person name="Andreopoulos B."/>
            <person name="Lipzen A."/>
            <person name="Chen C."/>
            <person name="Yanf M."/>
            <person name="Daum C."/>
            <person name="Ng V."/>
            <person name="Clum A."/>
            <person name="Steindorff A."/>
            <person name="Ohm R."/>
            <person name="Martin F."/>
            <person name="Silar P."/>
            <person name="Natvig D."/>
            <person name="Lalanne C."/>
            <person name="Gautier V."/>
            <person name="Ament-Velasquez S.L."/>
            <person name="Kruys A."/>
            <person name="Hutchinson M.I."/>
            <person name="Powell A.J."/>
            <person name="Barry K."/>
            <person name="Miller A.N."/>
            <person name="Grigoriev I.V."/>
            <person name="Debuchy R."/>
            <person name="Gladieux P."/>
            <person name="Thoren M.H."/>
            <person name="Johannesson H."/>
        </authorList>
    </citation>
    <scope>NUCLEOTIDE SEQUENCE</scope>
    <source>
        <strain evidence="2">CBS 955.72</strain>
    </source>
</reference>
<feature type="compositionally biased region" description="Acidic residues" evidence="1">
    <location>
        <begin position="319"/>
        <end position="329"/>
    </location>
</feature>
<feature type="compositionally biased region" description="Acidic residues" evidence="1">
    <location>
        <begin position="472"/>
        <end position="494"/>
    </location>
</feature>
<dbReference type="AlphaFoldDB" id="A0AAJ0HEP8"/>
<name>A0AAJ0HEP8_9PEZI</name>
<feature type="region of interest" description="Disordered" evidence="1">
    <location>
        <begin position="94"/>
        <end position="126"/>
    </location>
</feature>
<evidence type="ECO:0000313" key="3">
    <source>
        <dbReference type="Proteomes" id="UP001275084"/>
    </source>
</evidence>
<feature type="compositionally biased region" description="Polar residues" evidence="1">
    <location>
        <begin position="307"/>
        <end position="318"/>
    </location>
</feature>
<dbReference type="Proteomes" id="UP001275084">
    <property type="component" value="Unassembled WGS sequence"/>
</dbReference>
<proteinExistence type="predicted"/>
<dbReference type="EMBL" id="JAUIQD010000005">
    <property type="protein sequence ID" value="KAK3349484.1"/>
    <property type="molecule type" value="Genomic_DNA"/>
</dbReference>
<evidence type="ECO:0000256" key="1">
    <source>
        <dbReference type="SAM" id="MobiDB-lite"/>
    </source>
</evidence>
<organism evidence="2 3">
    <name type="scientific">Lasiosphaeria hispida</name>
    <dbReference type="NCBI Taxonomy" id="260671"/>
    <lineage>
        <taxon>Eukaryota</taxon>
        <taxon>Fungi</taxon>
        <taxon>Dikarya</taxon>
        <taxon>Ascomycota</taxon>
        <taxon>Pezizomycotina</taxon>
        <taxon>Sordariomycetes</taxon>
        <taxon>Sordariomycetidae</taxon>
        <taxon>Sordariales</taxon>
        <taxon>Lasiosphaeriaceae</taxon>
        <taxon>Lasiosphaeria</taxon>
    </lineage>
</organism>
<keyword evidence="3" id="KW-1185">Reference proteome</keyword>
<feature type="region of interest" description="Disordered" evidence="1">
    <location>
        <begin position="145"/>
        <end position="235"/>
    </location>
</feature>
<sequence>MTEIPAETASDNAAYVRLHVTPLDEDLLKVVLSTTLLPKARNISYHTIETFPDKRYGFLELPHEDADKLRKKLNGSVLKGVKLRIERARPSDIPEPLGAAVMADPQRDLKKRKKDGERKDIDKSKKRKLDNEIVGVVLEEGRTVKRGWTTAEGPNEKEKKDKRSKKENTEKAEKSDKKKKDKGEKRKQPKSKYTDHAECLVKTILPATTSAPAPADADDDTTTKKKKKSKSREVIVHEFQNTTKFPTFLKTTVASGPAKAPLEFVDGKGWVDEGGNIVEPVKTRPAASLGVKPAKKTKPVPQKVVSDDSSATSNGTDQSSDDSDSESEIVLENVQAGGEAVPQLPIGSPSLLKSDPARPKSSSSVRSLTIKIPPATPPKDGKVHPLEALYKRPKQDESAVAKEPAASTAFSFFGAANNEAVEEDAEEVPTTQVPLTPFSRQDFEIRGMRSAAPTPDTAHPNKRFIPWGPDEEKVEEDDDEDEASTGLEDDEADGISDSAEPTQNAADSEDKSDFQKWFWENRGDINRSWRKRRKTAGKEKRYRDNKARMARAI</sequence>
<feature type="region of interest" description="Disordered" evidence="1">
    <location>
        <begin position="266"/>
        <end position="384"/>
    </location>
</feature>
<feature type="compositionally biased region" description="Basic and acidic residues" evidence="1">
    <location>
        <begin position="154"/>
        <end position="199"/>
    </location>
</feature>
<feature type="region of interest" description="Disordered" evidence="1">
    <location>
        <begin position="529"/>
        <end position="553"/>
    </location>
</feature>